<dbReference type="InterPro" id="IPR011993">
    <property type="entry name" value="PH-like_dom_sf"/>
</dbReference>
<feature type="compositionally biased region" description="Pro residues" evidence="1">
    <location>
        <begin position="1"/>
        <end position="12"/>
    </location>
</feature>
<feature type="region of interest" description="Disordered" evidence="1">
    <location>
        <begin position="1"/>
        <end position="221"/>
    </location>
</feature>
<sequence>MGAAPTAPPPPNESESESSSRSTSSSDVAARRAEAGQGGRDTKETRKAGAGRAAGDGAGSARSSACESSSSALERGEAGRREAQQPPLLPLLCGSCCGAGLERGSKEYLGSDYSAPRPVSPPAAGDGGAQLLGRRYTDELENKNNNSNDRSKEQAQSRSRKAEAERPTGSRARDEENRPAPLHREEKKLGKQRQQQQQQQQQQDDDDGNRSARSALSARSDFSVRTAVVAEHSQGLVLQDAGSVKAALKDFVQALVRGREFHLQSPGGSLQPVLCKLSPGVDLLVVGERTPQVVELKEISHVHRGMEAMPLNLEVQLDVNSVVLEMTSGSCLTFHLGHAKPADDFVFFLRLLTSLQRQQRPRQPVVTTTPLKDDNDDARSECRVQSAAVQRQMNNSPMKSVMDDPKEVKKMFKMFVETMRRGRDFYVVRADGALQDVECALTQGQQEFRMRWDFQNRSIPLTDMATARTSQEAVSLGMGLPVDPRCATLELLSGECITFKFGHSEACDRFILSMRILVDEKRSRFASSDFGGSLAAAQRAAVANQIVPLSARSNQSSASGRGPVAASPAGEATKALVESFVRQMLAGCDLGVPIAGGVQPVKCSVNPDLTALQIMAKDGSKKDVPLAKVKAIHVGAAAEKLGVGPADEMCATVELHSGDFLTLRFPSAGGRDRFAVCIRIFASAHQQ</sequence>
<feature type="compositionally biased region" description="Basic and acidic residues" evidence="1">
    <location>
        <begin position="74"/>
        <end position="83"/>
    </location>
</feature>
<comment type="caution">
    <text evidence="2">The sequence shown here is derived from an EMBL/GenBank/DDBJ whole genome shotgun (WGS) entry which is preliminary data.</text>
</comment>
<evidence type="ECO:0000256" key="1">
    <source>
        <dbReference type="SAM" id="MobiDB-lite"/>
    </source>
</evidence>
<evidence type="ECO:0000313" key="3">
    <source>
        <dbReference type="Proteomes" id="UP000654075"/>
    </source>
</evidence>
<feature type="compositionally biased region" description="Basic and acidic residues" evidence="1">
    <location>
        <begin position="149"/>
        <end position="189"/>
    </location>
</feature>
<gene>
    <name evidence="2" type="ORF">PGLA1383_LOCUS48269</name>
</gene>
<accession>A0A813H3Q1</accession>
<protein>
    <submittedName>
        <fullName evidence="2">Uncharacterized protein</fullName>
    </submittedName>
</protein>
<reference evidence="2" key="1">
    <citation type="submission" date="2021-02" db="EMBL/GenBank/DDBJ databases">
        <authorList>
            <person name="Dougan E. K."/>
            <person name="Rhodes N."/>
            <person name="Thang M."/>
            <person name="Chan C."/>
        </authorList>
    </citation>
    <scope>NUCLEOTIDE SEQUENCE</scope>
</reference>
<feature type="compositionally biased region" description="Basic and acidic residues" evidence="1">
    <location>
        <begin position="29"/>
        <end position="47"/>
    </location>
</feature>
<name>A0A813H3Q1_POLGL</name>
<dbReference type="EMBL" id="CAJNNV010030362">
    <property type="protein sequence ID" value="CAE8632287.1"/>
    <property type="molecule type" value="Genomic_DNA"/>
</dbReference>
<feature type="compositionally biased region" description="Low complexity" evidence="1">
    <location>
        <begin position="59"/>
        <end position="72"/>
    </location>
</feature>
<dbReference type="Proteomes" id="UP000654075">
    <property type="component" value="Unassembled WGS sequence"/>
</dbReference>
<dbReference type="Gene3D" id="2.30.29.30">
    <property type="entry name" value="Pleckstrin-homology domain (PH domain)/Phosphotyrosine-binding domain (PTB)"/>
    <property type="match status" value="1"/>
</dbReference>
<evidence type="ECO:0000313" key="2">
    <source>
        <dbReference type="EMBL" id="CAE8632287.1"/>
    </source>
</evidence>
<feature type="compositionally biased region" description="Low complexity" evidence="1">
    <location>
        <begin position="211"/>
        <end position="220"/>
    </location>
</feature>
<feature type="compositionally biased region" description="Low complexity" evidence="1">
    <location>
        <begin position="17"/>
        <end position="28"/>
    </location>
</feature>
<organism evidence="2 3">
    <name type="scientific">Polarella glacialis</name>
    <name type="common">Dinoflagellate</name>
    <dbReference type="NCBI Taxonomy" id="89957"/>
    <lineage>
        <taxon>Eukaryota</taxon>
        <taxon>Sar</taxon>
        <taxon>Alveolata</taxon>
        <taxon>Dinophyceae</taxon>
        <taxon>Suessiales</taxon>
        <taxon>Suessiaceae</taxon>
        <taxon>Polarella</taxon>
    </lineage>
</organism>
<dbReference type="AlphaFoldDB" id="A0A813H3Q1"/>
<feature type="compositionally biased region" description="Low complexity" evidence="1">
    <location>
        <begin position="192"/>
        <end position="202"/>
    </location>
</feature>
<proteinExistence type="predicted"/>
<keyword evidence="3" id="KW-1185">Reference proteome</keyword>